<sequence length="90" mass="9775">METAYGLTRPTFDDARDAVHRVHGPDGPDVWRELAKSAGLTGTEPDAVDRLLPLMTAADPTTRLCAVALQIRITSYDCLAAAHLEIRSQT</sequence>
<dbReference type="Proteomes" id="UP000198688">
    <property type="component" value="Chromosome I"/>
</dbReference>
<dbReference type="RefSeq" id="WP_092540473.1">
    <property type="nucleotide sequence ID" value="NZ_BOMJ01000019.1"/>
</dbReference>
<reference evidence="1 2" key="1">
    <citation type="submission" date="2016-10" db="EMBL/GenBank/DDBJ databases">
        <authorList>
            <person name="de Groot N.N."/>
        </authorList>
    </citation>
    <scope>NUCLEOTIDE SEQUENCE [LARGE SCALE GENOMIC DNA]</scope>
    <source>
        <strain evidence="1 2">DSM 43941</strain>
    </source>
</reference>
<dbReference type="STRING" id="113562.SAMN04489716_0045"/>
<evidence type="ECO:0000313" key="2">
    <source>
        <dbReference type="Proteomes" id="UP000198688"/>
    </source>
</evidence>
<name>A0A1H1PK67_9ACTN</name>
<organism evidence="1 2">
    <name type="scientific">Actinoplanes derwentensis</name>
    <dbReference type="NCBI Taxonomy" id="113562"/>
    <lineage>
        <taxon>Bacteria</taxon>
        <taxon>Bacillati</taxon>
        <taxon>Actinomycetota</taxon>
        <taxon>Actinomycetes</taxon>
        <taxon>Micromonosporales</taxon>
        <taxon>Micromonosporaceae</taxon>
        <taxon>Actinoplanes</taxon>
    </lineage>
</organism>
<gene>
    <name evidence="1" type="ORF">SAMN04489716_0045</name>
</gene>
<accession>A0A1H1PK67</accession>
<protein>
    <submittedName>
        <fullName evidence="1">Uncharacterized protein</fullName>
    </submittedName>
</protein>
<dbReference type="OrthoDB" id="3297172at2"/>
<dbReference type="AlphaFoldDB" id="A0A1H1PK67"/>
<dbReference type="EMBL" id="LT629758">
    <property type="protein sequence ID" value="SDS11576.1"/>
    <property type="molecule type" value="Genomic_DNA"/>
</dbReference>
<evidence type="ECO:0000313" key="1">
    <source>
        <dbReference type="EMBL" id="SDS11576.1"/>
    </source>
</evidence>
<proteinExistence type="predicted"/>
<keyword evidence="2" id="KW-1185">Reference proteome</keyword>